<feature type="domain" description="C2H2-type" evidence="3">
    <location>
        <begin position="119"/>
        <end position="146"/>
    </location>
</feature>
<dbReference type="InterPro" id="IPR036236">
    <property type="entry name" value="Znf_C2H2_sf"/>
</dbReference>
<comment type="caution">
    <text evidence="4">The sequence shown here is derived from an EMBL/GenBank/DDBJ whole genome shotgun (WGS) entry which is preliminary data.</text>
</comment>
<feature type="region of interest" description="Disordered" evidence="2">
    <location>
        <begin position="299"/>
        <end position="321"/>
    </location>
</feature>
<feature type="region of interest" description="Disordered" evidence="2">
    <location>
        <begin position="174"/>
        <end position="211"/>
    </location>
</feature>
<reference evidence="4 5" key="1">
    <citation type="journal article" date="2023" name="Plants (Basel)">
        <title>Bridging the Gap: Combining Genomics and Transcriptomics Approaches to Understand Stylosanthes scabra, an Orphan Legume from the Brazilian Caatinga.</title>
        <authorList>
            <person name="Ferreira-Neto J.R.C."/>
            <person name="da Silva M.D."/>
            <person name="Binneck E."/>
            <person name="de Melo N.F."/>
            <person name="da Silva R.H."/>
            <person name="de Melo A.L.T.M."/>
            <person name="Pandolfi V."/>
            <person name="Bustamante F.O."/>
            <person name="Brasileiro-Vidal A.C."/>
            <person name="Benko-Iseppon A.M."/>
        </authorList>
    </citation>
    <scope>NUCLEOTIDE SEQUENCE [LARGE SCALE GENOMIC DNA]</scope>
    <source>
        <tissue evidence="4">Leaves</tissue>
    </source>
</reference>
<gene>
    <name evidence="4" type="ORF">PIB30_023254</name>
</gene>
<dbReference type="SUPFAM" id="SSF57667">
    <property type="entry name" value="beta-beta-alpha zinc fingers"/>
    <property type="match status" value="3"/>
</dbReference>
<keyword evidence="1" id="KW-0863">Zinc-finger</keyword>
<keyword evidence="1" id="KW-0862">Zinc</keyword>
<dbReference type="Gene3D" id="3.30.160.60">
    <property type="entry name" value="Classic Zinc Finger"/>
    <property type="match status" value="1"/>
</dbReference>
<dbReference type="Proteomes" id="UP001341840">
    <property type="component" value="Unassembled WGS sequence"/>
</dbReference>
<dbReference type="EMBL" id="JASCZI010241736">
    <property type="protein sequence ID" value="MED6206038.1"/>
    <property type="molecule type" value="Genomic_DNA"/>
</dbReference>
<feature type="compositionally biased region" description="Basic residues" evidence="2">
    <location>
        <begin position="186"/>
        <end position="198"/>
    </location>
</feature>
<dbReference type="InterPro" id="IPR013087">
    <property type="entry name" value="Znf_C2H2_type"/>
</dbReference>
<feature type="compositionally biased region" description="Low complexity" evidence="2">
    <location>
        <begin position="301"/>
        <end position="319"/>
    </location>
</feature>
<feature type="domain" description="C2H2-type" evidence="3">
    <location>
        <begin position="412"/>
        <end position="439"/>
    </location>
</feature>
<feature type="region of interest" description="Disordered" evidence="2">
    <location>
        <begin position="386"/>
        <end position="407"/>
    </location>
</feature>
<feature type="compositionally biased region" description="Polar residues" evidence="2">
    <location>
        <begin position="68"/>
        <end position="77"/>
    </location>
</feature>
<evidence type="ECO:0000313" key="5">
    <source>
        <dbReference type="Proteomes" id="UP001341840"/>
    </source>
</evidence>
<name>A0ABU6Y9X7_9FABA</name>
<dbReference type="PANTHER" id="PTHR46869:SF6">
    <property type="entry name" value="C2H2-TYPE DOMAIN-CONTAINING PROTEIN"/>
    <property type="match status" value="1"/>
</dbReference>
<dbReference type="PROSITE" id="PS00028">
    <property type="entry name" value="ZINC_FINGER_C2H2_1"/>
    <property type="match status" value="4"/>
</dbReference>
<feature type="region of interest" description="Disordered" evidence="2">
    <location>
        <begin position="1"/>
        <end position="20"/>
    </location>
</feature>
<organism evidence="4 5">
    <name type="scientific">Stylosanthes scabra</name>
    <dbReference type="NCBI Taxonomy" id="79078"/>
    <lineage>
        <taxon>Eukaryota</taxon>
        <taxon>Viridiplantae</taxon>
        <taxon>Streptophyta</taxon>
        <taxon>Embryophyta</taxon>
        <taxon>Tracheophyta</taxon>
        <taxon>Spermatophyta</taxon>
        <taxon>Magnoliopsida</taxon>
        <taxon>eudicotyledons</taxon>
        <taxon>Gunneridae</taxon>
        <taxon>Pentapetalae</taxon>
        <taxon>rosids</taxon>
        <taxon>fabids</taxon>
        <taxon>Fabales</taxon>
        <taxon>Fabaceae</taxon>
        <taxon>Papilionoideae</taxon>
        <taxon>50 kb inversion clade</taxon>
        <taxon>dalbergioids sensu lato</taxon>
        <taxon>Dalbergieae</taxon>
        <taxon>Pterocarpus clade</taxon>
        <taxon>Stylosanthes</taxon>
    </lineage>
</organism>
<dbReference type="PROSITE" id="PS50157">
    <property type="entry name" value="ZINC_FINGER_C2H2_2"/>
    <property type="match status" value="4"/>
</dbReference>
<evidence type="ECO:0000313" key="4">
    <source>
        <dbReference type="EMBL" id="MED6206038.1"/>
    </source>
</evidence>
<feature type="domain" description="C2H2-type" evidence="3">
    <location>
        <begin position="325"/>
        <end position="352"/>
    </location>
</feature>
<evidence type="ECO:0000256" key="1">
    <source>
        <dbReference type="PROSITE-ProRule" id="PRU00042"/>
    </source>
</evidence>
<feature type="domain" description="C2H2-type" evidence="3">
    <location>
        <begin position="25"/>
        <end position="52"/>
    </location>
</feature>
<dbReference type="Pfam" id="PF13912">
    <property type="entry name" value="zf-C2H2_6"/>
    <property type="match status" value="4"/>
</dbReference>
<evidence type="ECO:0000256" key="2">
    <source>
        <dbReference type="SAM" id="MobiDB-lite"/>
    </source>
</evidence>
<keyword evidence="1" id="KW-0479">Metal-binding</keyword>
<dbReference type="SMART" id="SM00355">
    <property type="entry name" value="ZnF_C2H2"/>
    <property type="match status" value="4"/>
</dbReference>
<feature type="compositionally biased region" description="Low complexity" evidence="2">
    <location>
        <begin position="199"/>
        <end position="211"/>
    </location>
</feature>
<evidence type="ECO:0000259" key="3">
    <source>
        <dbReference type="PROSITE" id="PS50157"/>
    </source>
</evidence>
<protein>
    <recommendedName>
        <fullName evidence="3">C2H2-type domain-containing protein</fullName>
    </recommendedName>
</protein>
<feature type="region of interest" description="Disordered" evidence="2">
    <location>
        <begin position="38"/>
        <end position="85"/>
    </location>
</feature>
<proteinExistence type="predicted"/>
<feature type="compositionally biased region" description="Acidic residues" evidence="2">
    <location>
        <begin position="386"/>
        <end position="401"/>
    </location>
</feature>
<sequence>MEEEDHHDHGHHHHQEQEQEEVMKHVCKFCNKSFPSGRSLGGHMRSHVTNNNNSEAEEKEKLSSSEATGTNTNNSSGYGLRENPKKTWRIIADSSNNNSEDNNNNNNSSSFSSLLLCDKLCKECGKGFSSWKALFGHMKRHSHHHSSSASASAASDQDSYWTTKKLFVMDSQSDNEVTTAAAAAPPRRRTRSKRKTTRRYNNNNNATASTSFTAKTSSCSVHSEAEVDIEIEQEQEEVALSLMMLSRDVGNWWGTGAVLHSLAESSEVAEEKENVGFSIKKEAALDFDLELEDAGFEHGKSQSNKYSSIKKISNSNSSSAKRGKFECTTCQRIFHSYQALGGHRASHKKIKGSIQIEIETELSPNNKIQSVENEELGFDDDYDDEAEAAAEEEEDDDDEEDSKTAKKVNKVHECPICLKVFSSGQALGGHKRSHTAKIDEQEQEQVQEIRVRDLLDLNLPAEAAGTTEMEESNNSFNADSNTRHWWEEAPLVGLIS</sequence>
<dbReference type="PANTHER" id="PTHR46869">
    <property type="entry name" value="C2H2-LIKE ZINC FINGER PROTEIN"/>
    <property type="match status" value="1"/>
</dbReference>
<keyword evidence="5" id="KW-1185">Reference proteome</keyword>
<accession>A0ABU6Y9X7</accession>